<gene>
    <name evidence="3" type="ORF">TQ33_1069</name>
</gene>
<dbReference type="InterPro" id="IPR000594">
    <property type="entry name" value="ThiF_NAD_FAD-bd"/>
</dbReference>
<dbReference type="SUPFAM" id="SSF69572">
    <property type="entry name" value="Activating enzymes of the ubiquitin-like proteins"/>
    <property type="match status" value="1"/>
</dbReference>
<dbReference type="InterPro" id="IPR035985">
    <property type="entry name" value="Ubiquitin-activating_enz"/>
</dbReference>
<comment type="similarity">
    <text evidence="1">Belongs to the HesA/MoeB/ThiF family.</text>
</comment>
<dbReference type="GO" id="GO:0008146">
    <property type="term" value="F:sulfotransferase activity"/>
    <property type="evidence" value="ECO:0007669"/>
    <property type="project" value="TreeGrafter"/>
</dbReference>
<dbReference type="NCBIfam" id="NF004281">
    <property type="entry name" value="PRK05690.1"/>
    <property type="match status" value="1"/>
</dbReference>
<dbReference type="GO" id="GO:0004792">
    <property type="term" value="F:thiosulfate-cyanide sulfurtransferase activity"/>
    <property type="evidence" value="ECO:0007669"/>
    <property type="project" value="TreeGrafter"/>
</dbReference>
<dbReference type="PATRIC" id="fig|914150.5.peg.1085"/>
<feature type="domain" description="THIF-type NAD/FAD binding fold" evidence="2">
    <location>
        <begin position="10"/>
        <end position="245"/>
    </location>
</feature>
<dbReference type="GO" id="GO:0008641">
    <property type="term" value="F:ubiquitin-like modifier activating enzyme activity"/>
    <property type="evidence" value="ECO:0007669"/>
    <property type="project" value="InterPro"/>
</dbReference>
<dbReference type="InterPro" id="IPR045886">
    <property type="entry name" value="ThiF/MoeB/HesA"/>
</dbReference>
<dbReference type="FunFam" id="3.40.50.720:FF:000080">
    <property type="entry name" value="Thiazole biosynthesis adenylyltransferase ThiF"/>
    <property type="match status" value="1"/>
</dbReference>
<organism evidence="3 4">
    <name type="scientific">Kangiella geojedonensis</name>
    <dbReference type="NCBI Taxonomy" id="914150"/>
    <lineage>
        <taxon>Bacteria</taxon>
        <taxon>Pseudomonadati</taxon>
        <taxon>Pseudomonadota</taxon>
        <taxon>Gammaproteobacteria</taxon>
        <taxon>Kangiellales</taxon>
        <taxon>Kangiellaceae</taxon>
        <taxon>Kangiella</taxon>
    </lineage>
</organism>
<evidence type="ECO:0000313" key="3">
    <source>
        <dbReference type="EMBL" id="AKE52030.1"/>
    </source>
</evidence>
<accession>A0A0F6TQE5</accession>
<dbReference type="OrthoDB" id="9804286at2"/>
<dbReference type="GO" id="GO:0005829">
    <property type="term" value="C:cytosol"/>
    <property type="evidence" value="ECO:0007669"/>
    <property type="project" value="TreeGrafter"/>
</dbReference>
<dbReference type="HOGENOM" id="CLU_013325_10_3_6"/>
<dbReference type="STRING" id="914150.TQ33_1069"/>
<reference evidence="3 4" key="1">
    <citation type="submission" date="2015-02" db="EMBL/GenBank/DDBJ databases">
        <title>Complete genome sequence of Kangiella geojedonensis strain YCS-5T.</title>
        <authorList>
            <person name="Kim K.M."/>
        </authorList>
    </citation>
    <scope>NUCLEOTIDE SEQUENCE [LARGE SCALE GENOMIC DNA]</scope>
    <source>
        <strain evidence="3 4">YCS-5</strain>
    </source>
</reference>
<dbReference type="GO" id="GO:0016779">
    <property type="term" value="F:nucleotidyltransferase activity"/>
    <property type="evidence" value="ECO:0007669"/>
    <property type="project" value="TreeGrafter"/>
</dbReference>
<dbReference type="CDD" id="cd00757">
    <property type="entry name" value="ThiF_MoeB_HesA_family"/>
    <property type="match status" value="1"/>
</dbReference>
<dbReference type="PANTHER" id="PTHR10953">
    <property type="entry name" value="UBIQUITIN-ACTIVATING ENZYME E1"/>
    <property type="match status" value="1"/>
</dbReference>
<dbReference type="RefSeq" id="WP_046561149.1">
    <property type="nucleotide sequence ID" value="NZ_CP010975.1"/>
</dbReference>
<proteinExistence type="inferred from homology"/>
<dbReference type="Pfam" id="PF00899">
    <property type="entry name" value="ThiF"/>
    <property type="match status" value="1"/>
</dbReference>
<evidence type="ECO:0000313" key="4">
    <source>
        <dbReference type="Proteomes" id="UP000034071"/>
    </source>
</evidence>
<dbReference type="Gene3D" id="3.40.50.720">
    <property type="entry name" value="NAD(P)-binding Rossmann-like Domain"/>
    <property type="match status" value="1"/>
</dbReference>
<dbReference type="KEGG" id="kge:TQ33_1069"/>
<dbReference type="Proteomes" id="UP000034071">
    <property type="component" value="Chromosome"/>
</dbReference>
<dbReference type="AlphaFoldDB" id="A0A0F6TQE5"/>
<protein>
    <submittedName>
        <fullName evidence="3">UBA/THIF-type NAD/FAD binding protein</fullName>
    </submittedName>
</protein>
<sequence>MLSKEELLQYSRHIILPEIDIEGQEAIKDSHVLIIGLGGLGSPAALYLVAAGVGELTVVDDDLVESSNLQRQIIHRIETIGSPKTESAKASLESLSPTIKVNLLTQKASPEVLNKLDSERFTLVLDCTDNFTSRFLINEWSVSNQIPLVSATAVAFSAQLAVFNQKLQHACYQCLYSNMNLPEGNCADQGILSPVVGTMGTLQATEALKIILGLNKADTSFLLTYDSLDTAFQRFNIMKDPSCSVCS</sequence>
<evidence type="ECO:0000256" key="1">
    <source>
        <dbReference type="ARBA" id="ARBA00009919"/>
    </source>
</evidence>
<keyword evidence="4" id="KW-1185">Reference proteome</keyword>
<name>A0A0F6TQE5_9GAMM</name>
<dbReference type="EMBL" id="CP010975">
    <property type="protein sequence ID" value="AKE52030.1"/>
    <property type="molecule type" value="Genomic_DNA"/>
</dbReference>
<dbReference type="PANTHER" id="PTHR10953:SF102">
    <property type="entry name" value="ADENYLYLTRANSFERASE AND SULFURTRANSFERASE MOCS3"/>
    <property type="match status" value="1"/>
</dbReference>
<evidence type="ECO:0000259" key="2">
    <source>
        <dbReference type="Pfam" id="PF00899"/>
    </source>
</evidence>